<dbReference type="GeneID" id="78508088"/>
<reference evidence="1 2" key="1">
    <citation type="submission" date="2017-06" db="EMBL/GenBank/DDBJ databases">
        <authorList>
            <consortium name="Pathogen Informatics"/>
        </authorList>
    </citation>
    <scope>NUCLEOTIDE SEQUENCE [LARGE SCALE GENOMIC DNA]</scope>
    <source>
        <strain evidence="1 2">NCTC10570</strain>
    </source>
</reference>
<organism evidence="1 2">
    <name type="scientific">Megamonas hypermegale</name>
    <dbReference type="NCBI Taxonomy" id="158847"/>
    <lineage>
        <taxon>Bacteria</taxon>
        <taxon>Bacillati</taxon>
        <taxon>Bacillota</taxon>
        <taxon>Negativicutes</taxon>
        <taxon>Selenomonadales</taxon>
        <taxon>Selenomonadaceae</taxon>
        <taxon>Megamonas</taxon>
    </lineage>
</organism>
<dbReference type="Proteomes" id="UP000215383">
    <property type="component" value="Chromosome 1"/>
</dbReference>
<dbReference type="AlphaFoldDB" id="A0A239U577"/>
<dbReference type="RefSeq" id="WP_027890300.1">
    <property type="nucleotide sequence ID" value="NZ_LT906446.1"/>
</dbReference>
<accession>A0A239U577</accession>
<evidence type="ECO:0000313" key="2">
    <source>
        <dbReference type="Proteomes" id="UP000215383"/>
    </source>
</evidence>
<dbReference type="EMBL" id="LT906446">
    <property type="protein sequence ID" value="SNV05167.1"/>
    <property type="molecule type" value="Genomic_DNA"/>
</dbReference>
<sequence length="411" mass="48174">MYINLENVDKIKKANIELKGITIILTSKYAPKNLIGNVIFSSDVLLGRYVNKLYEHRAFEIVEMCAQNTSIESLSNINKLYLFNKIDRELKKKARLYNTLEEEIREILDIFETVLKQKSSIAKQIDIETYLGKINQLLHNKLQQSFIEIVKTKIKTEFLPKVSFEASDIKIEIIEDNEVKKFTQKNYQCTELKVLNKSNAVMNMESLGICDILADGYRKDFNYSEKKLYKRVLEVCFVSNGNSVSLINDVSDRDNLEVYGIDKNVINNFYDILDKVVDSIKKTSDNKYYLVYKYLNKKINLTDAPRDLRCFVDFKILLERYFFCGHKWAKPKIIVFKEPESYLNDTWQDLYAEFVVLLQKYIIPNLIIRTENKDLMAKIKHYIKIHDSIAKVNVYEAVKNNDGFNLNKLID</sequence>
<protein>
    <submittedName>
        <fullName evidence="1">Uncharacterized protein</fullName>
    </submittedName>
</protein>
<proteinExistence type="predicted"/>
<gene>
    <name evidence="1" type="ORF">SAMEA4364220_02108</name>
</gene>
<keyword evidence="2" id="KW-1185">Reference proteome</keyword>
<name>A0A239U577_9FIRM</name>
<evidence type="ECO:0000313" key="1">
    <source>
        <dbReference type="EMBL" id="SNV05167.1"/>
    </source>
</evidence>